<sequence length="81" mass="8849">MEALTLCRLLGRWIWCCSIRGTARGLQRDWSLRPEKCIAVSISLWGVGCVSDQEEGSDAAGSENDSLSGSRSETETATPRM</sequence>
<evidence type="ECO:0000256" key="1">
    <source>
        <dbReference type="SAM" id="MobiDB-lite"/>
    </source>
</evidence>
<keyword evidence="3" id="KW-1185">Reference proteome</keyword>
<protein>
    <recommendedName>
        <fullName evidence="4">Secreted protein</fullName>
    </recommendedName>
</protein>
<comment type="caution">
    <text evidence="2">The sequence shown here is derived from an EMBL/GenBank/DDBJ whole genome shotgun (WGS) entry which is preliminary data.</text>
</comment>
<feature type="region of interest" description="Disordered" evidence="1">
    <location>
        <begin position="53"/>
        <end position="81"/>
    </location>
</feature>
<proteinExistence type="predicted"/>
<dbReference type="AlphaFoldDB" id="A0AAV7MGL6"/>
<feature type="compositionally biased region" description="Polar residues" evidence="1">
    <location>
        <begin position="63"/>
        <end position="81"/>
    </location>
</feature>
<evidence type="ECO:0000313" key="3">
    <source>
        <dbReference type="Proteomes" id="UP001066276"/>
    </source>
</evidence>
<evidence type="ECO:0000313" key="2">
    <source>
        <dbReference type="EMBL" id="KAJ1100258.1"/>
    </source>
</evidence>
<gene>
    <name evidence="2" type="ORF">NDU88_005345</name>
</gene>
<accession>A0AAV7MGL6</accession>
<name>A0AAV7MGL6_PLEWA</name>
<dbReference type="Proteomes" id="UP001066276">
    <property type="component" value="Chromosome 10"/>
</dbReference>
<reference evidence="2" key="1">
    <citation type="journal article" date="2022" name="bioRxiv">
        <title>Sequencing and chromosome-scale assembly of the giantPleurodeles waltlgenome.</title>
        <authorList>
            <person name="Brown T."/>
            <person name="Elewa A."/>
            <person name="Iarovenko S."/>
            <person name="Subramanian E."/>
            <person name="Araus A.J."/>
            <person name="Petzold A."/>
            <person name="Susuki M."/>
            <person name="Suzuki K.-i.T."/>
            <person name="Hayashi T."/>
            <person name="Toyoda A."/>
            <person name="Oliveira C."/>
            <person name="Osipova E."/>
            <person name="Leigh N.D."/>
            <person name="Simon A."/>
            <person name="Yun M.H."/>
        </authorList>
    </citation>
    <scope>NUCLEOTIDE SEQUENCE</scope>
    <source>
        <strain evidence="2">20211129_DDA</strain>
        <tissue evidence="2">Liver</tissue>
    </source>
</reference>
<evidence type="ECO:0008006" key="4">
    <source>
        <dbReference type="Google" id="ProtNLM"/>
    </source>
</evidence>
<dbReference type="EMBL" id="JANPWB010000014">
    <property type="protein sequence ID" value="KAJ1100258.1"/>
    <property type="molecule type" value="Genomic_DNA"/>
</dbReference>
<organism evidence="2 3">
    <name type="scientific">Pleurodeles waltl</name>
    <name type="common">Iberian ribbed newt</name>
    <dbReference type="NCBI Taxonomy" id="8319"/>
    <lineage>
        <taxon>Eukaryota</taxon>
        <taxon>Metazoa</taxon>
        <taxon>Chordata</taxon>
        <taxon>Craniata</taxon>
        <taxon>Vertebrata</taxon>
        <taxon>Euteleostomi</taxon>
        <taxon>Amphibia</taxon>
        <taxon>Batrachia</taxon>
        <taxon>Caudata</taxon>
        <taxon>Salamandroidea</taxon>
        <taxon>Salamandridae</taxon>
        <taxon>Pleurodelinae</taxon>
        <taxon>Pleurodeles</taxon>
    </lineage>
</organism>